<name>K7ZCM8_9PROT</name>
<dbReference type="AlphaFoldDB" id="K7ZCM8"/>
<proteinExistence type="predicted"/>
<keyword evidence="2" id="KW-1185">Reference proteome</keyword>
<accession>K7ZCM8</accession>
<dbReference type="KEGG" id="thal:A1OE_543"/>
<dbReference type="Proteomes" id="UP000010077">
    <property type="component" value="Chromosome"/>
</dbReference>
<dbReference type="HOGENOM" id="CLU_3325998_0_0_5"/>
<protein>
    <submittedName>
        <fullName evidence="1">Uncharacterized protein</fullName>
    </submittedName>
</protein>
<evidence type="ECO:0000313" key="2">
    <source>
        <dbReference type="Proteomes" id="UP000010077"/>
    </source>
</evidence>
<dbReference type="EMBL" id="CP003539">
    <property type="protein sequence ID" value="AFX98736.1"/>
    <property type="molecule type" value="Genomic_DNA"/>
</dbReference>
<organism evidence="1 2">
    <name type="scientific">Candidatus Endolissoclinum faulkneri L2</name>
    <dbReference type="NCBI Taxonomy" id="1193729"/>
    <lineage>
        <taxon>Bacteria</taxon>
        <taxon>Pseudomonadati</taxon>
        <taxon>Pseudomonadota</taxon>
        <taxon>Alphaproteobacteria</taxon>
        <taxon>Rhodospirillales</taxon>
        <taxon>Rhodospirillaceae</taxon>
        <taxon>Candidatus Endolissoclinum</taxon>
    </lineage>
</organism>
<evidence type="ECO:0000313" key="1">
    <source>
        <dbReference type="EMBL" id="AFX98736.1"/>
    </source>
</evidence>
<reference evidence="1 2" key="1">
    <citation type="journal article" date="2012" name="Proc. Natl. Acad. Sci. U.S.A.">
        <title>Genome streamlining and chemical defense in a coral reef symbiosis.</title>
        <authorList>
            <person name="Kwan J.C."/>
            <person name="Donia M.S."/>
            <person name="Han A.W."/>
            <person name="Hirose E."/>
            <person name="Haygood M.G."/>
            <person name="Schmidt E.W."/>
        </authorList>
    </citation>
    <scope>NUCLEOTIDE SEQUENCE [LARGE SCALE GENOMIC DNA]</scope>
    <source>
        <strain evidence="1 2">L2</strain>
    </source>
</reference>
<gene>
    <name evidence="1" type="ORF">A1OE_543</name>
</gene>
<sequence length="38" mass="4524">MLGIAFIFKKIAYVILLYNGCISHPIFYQHNISQQLYY</sequence>